<name>A0A8T2S6Y1_CERRI</name>
<dbReference type="EMBL" id="CM035426">
    <property type="protein sequence ID" value="KAH7314395.1"/>
    <property type="molecule type" value="Genomic_DNA"/>
</dbReference>
<keyword evidence="2" id="KW-1185">Reference proteome</keyword>
<reference evidence="1" key="1">
    <citation type="submission" date="2021-08" db="EMBL/GenBank/DDBJ databases">
        <title>WGS assembly of Ceratopteris richardii.</title>
        <authorList>
            <person name="Marchant D.B."/>
            <person name="Chen G."/>
            <person name="Jenkins J."/>
            <person name="Shu S."/>
            <person name="Leebens-Mack J."/>
            <person name="Grimwood J."/>
            <person name="Schmutz J."/>
            <person name="Soltis P."/>
            <person name="Soltis D."/>
            <person name="Chen Z.-H."/>
        </authorList>
    </citation>
    <scope>NUCLEOTIDE SEQUENCE</scope>
    <source>
        <strain evidence="1">Whitten #5841</strain>
        <tissue evidence="1">Leaf</tissue>
    </source>
</reference>
<proteinExistence type="predicted"/>
<comment type="caution">
    <text evidence="1">The sequence shown here is derived from an EMBL/GenBank/DDBJ whole genome shotgun (WGS) entry which is preliminary data.</text>
</comment>
<dbReference type="Proteomes" id="UP000825935">
    <property type="component" value="Chromosome 21"/>
</dbReference>
<evidence type="ECO:0000313" key="2">
    <source>
        <dbReference type="Proteomes" id="UP000825935"/>
    </source>
</evidence>
<evidence type="ECO:0000313" key="1">
    <source>
        <dbReference type="EMBL" id="KAH7314395.1"/>
    </source>
</evidence>
<sequence>MGSGETFLICCSSLRYRYERGLQCHPVPVFLFPLVVEKHGSFLPTPCSNFTLCGSWGAENLLSSLNNLPLIFISANFWHTSVLRLLCGRRRVSALGKMREICMELRIALKPREVQVRSSHSSPVRWKIYHLEPSLMAHYILEE</sequence>
<gene>
    <name evidence="1" type="ORF">KP509_21G001700</name>
</gene>
<accession>A0A8T2S6Y1</accession>
<dbReference type="AlphaFoldDB" id="A0A8T2S6Y1"/>
<protein>
    <submittedName>
        <fullName evidence="1">Uncharacterized protein</fullName>
    </submittedName>
</protein>
<organism evidence="1 2">
    <name type="scientific">Ceratopteris richardii</name>
    <name type="common">Triangle waterfern</name>
    <dbReference type="NCBI Taxonomy" id="49495"/>
    <lineage>
        <taxon>Eukaryota</taxon>
        <taxon>Viridiplantae</taxon>
        <taxon>Streptophyta</taxon>
        <taxon>Embryophyta</taxon>
        <taxon>Tracheophyta</taxon>
        <taxon>Polypodiopsida</taxon>
        <taxon>Polypodiidae</taxon>
        <taxon>Polypodiales</taxon>
        <taxon>Pteridineae</taxon>
        <taxon>Pteridaceae</taxon>
        <taxon>Parkerioideae</taxon>
        <taxon>Ceratopteris</taxon>
    </lineage>
</organism>